<keyword evidence="7" id="KW-1185">Reference proteome</keyword>
<keyword evidence="2 5" id="KW-0812">Transmembrane</keyword>
<gene>
    <name evidence="6" type="ORF">CKO45_07680</name>
</gene>
<evidence type="ECO:0000256" key="5">
    <source>
        <dbReference type="SAM" id="Phobius"/>
    </source>
</evidence>
<proteinExistence type="predicted"/>
<evidence type="ECO:0000256" key="1">
    <source>
        <dbReference type="ARBA" id="ARBA00004127"/>
    </source>
</evidence>
<keyword evidence="4 5" id="KW-0472">Membrane</keyword>
<comment type="subcellular location">
    <subcellularLocation>
        <location evidence="1">Endomembrane system</location>
        <topology evidence="1">Multi-pass membrane protein</topology>
    </subcellularLocation>
</comment>
<reference evidence="6 7" key="1">
    <citation type="journal article" date="2020" name="Microorganisms">
        <title>Osmotic Adaptation and Compatible Solute Biosynthesis of Phototrophic Bacteria as Revealed from Genome Analyses.</title>
        <authorList>
            <person name="Imhoff J.F."/>
            <person name="Rahn T."/>
            <person name="Kunzel S."/>
            <person name="Keller A."/>
            <person name="Neulinger S.C."/>
        </authorList>
    </citation>
    <scope>NUCLEOTIDE SEQUENCE [LARGE SCALE GENOMIC DNA]</scope>
    <source>
        <strain evidence="6 7">DSM 15382</strain>
    </source>
</reference>
<evidence type="ECO:0000313" key="7">
    <source>
        <dbReference type="Proteomes" id="UP000697995"/>
    </source>
</evidence>
<sequence>MRVPPPLLVGGLVLLGWLLRGLAPLPAGAPQPGLAFVVMGLGLALSVWTVAVMVRAGTDPMPHKPDQALVERGPFRLSRNPIYLGFLLVAAGIALRLGDLWPWLAVAASFLVLDRLVVAREEAYLRRRFGPPYEAYLARVRRWI</sequence>
<accession>A0ABS1CUF8</accession>
<dbReference type="PANTHER" id="PTHR12714">
    <property type="entry name" value="PROTEIN-S ISOPRENYLCYSTEINE O-METHYLTRANSFERASE"/>
    <property type="match status" value="1"/>
</dbReference>
<evidence type="ECO:0008006" key="8">
    <source>
        <dbReference type="Google" id="ProtNLM"/>
    </source>
</evidence>
<feature type="transmembrane region" description="Helical" evidence="5">
    <location>
        <begin position="34"/>
        <end position="56"/>
    </location>
</feature>
<dbReference type="PANTHER" id="PTHR12714:SF24">
    <property type="entry name" value="SLR1182 PROTEIN"/>
    <property type="match status" value="1"/>
</dbReference>
<evidence type="ECO:0000256" key="2">
    <source>
        <dbReference type="ARBA" id="ARBA00022692"/>
    </source>
</evidence>
<keyword evidence="3 5" id="KW-1133">Transmembrane helix</keyword>
<feature type="transmembrane region" description="Helical" evidence="5">
    <location>
        <begin position="101"/>
        <end position="118"/>
    </location>
</feature>
<evidence type="ECO:0000256" key="3">
    <source>
        <dbReference type="ARBA" id="ARBA00022989"/>
    </source>
</evidence>
<feature type="transmembrane region" description="Helical" evidence="5">
    <location>
        <begin position="77"/>
        <end position="95"/>
    </location>
</feature>
<dbReference type="InterPro" id="IPR007318">
    <property type="entry name" value="Phopholipid_MeTrfase"/>
</dbReference>
<organism evidence="6 7">
    <name type="scientific">Paracraurococcus ruber</name>
    <dbReference type="NCBI Taxonomy" id="77675"/>
    <lineage>
        <taxon>Bacteria</taxon>
        <taxon>Pseudomonadati</taxon>
        <taxon>Pseudomonadota</taxon>
        <taxon>Alphaproteobacteria</taxon>
        <taxon>Acetobacterales</taxon>
        <taxon>Roseomonadaceae</taxon>
        <taxon>Paracraurococcus</taxon>
    </lineage>
</organism>
<dbReference type="EMBL" id="NRSG01000038">
    <property type="protein sequence ID" value="MBK1658107.1"/>
    <property type="molecule type" value="Genomic_DNA"/>
</dbReference>
<dbReference type="Pfam" id="PF04191">
    <property type="entry name" value="PEMT"/>
    <property type="match status" value="1"/>
</dbReference>
<name>A0ABS1CUF8_9PROT</name>
<evidence type="ECO:0000313" key="6">
    <source>
        <dbReference type="EMBL" id="MBK1658107.1"/>
    </source>
</evidence>
<dbReference type="Proteomes" id="UP000697995">
    <property type="component" value="Unassembled WGS sequence"/>
</dbReference>
<comment type="caution">
    <text evidence="6">The sequence shown here is derived from an EMBL/GenBank/DDBJ whole genome shotgun (WGS) entry which is preliminary data.</text>
</comment>
<dbReference type="Gene3D" id="1.20.120.1630">
    <property type="match status" value="1"/>
</dbReference>
<evidence type="ECO:0000256" key="4">
    <source>
        <dbReference type="ARBA" id="ARBA00023136"/>
    </source>
</evidence>
<dbReference type="RefSeq" id="WP_133218998.1">
    <property type="nucleotide sequence ID" value="NZ_NRSG01000038.1"/>
</dbReference>
<protein>
    <recommendedName>
        <fullName evidence="8">Isoprenylcysteine carboxylmethyltransferase family protein</fullName>
    </recommendedName>
</protein>